<dbReference type="PANTHER" id="PTHR24421:SF10">
    <property type="entry name" value="NITRATE_NITRITE SENSOR PROTEIN NARQ"/>
    <property type="match status" value="1"/>
</dbReference>
<evidence type="ECO:0000256" key="7">
    <source>
        <dbReference type="ARBA" id="ARBA00022840"/>
    </source>
</evidence>
<evidence type="ECO:0000313" key="11">
    <source>
        <dbReference type="EMBL" id="MFD1051284.1"/>
    </source>
</evidence>
<keyword evidence="9" id="KW-0472">Membrane</keyword>
<sequence length="158" mass="17289">MDGRRFSTLLSGPPVWLSLFSWSYVLYTLASTCRLPVALGGLVAALISMLVSHDGMSAPLAVALVWIVGFAVGRRRAYEVQVRRAEVTEERLRIARELHDVVAHSISAITVQAGYGTVVPDRAREALATIETTGRETLTEMRIPLTPPLREVNCSGRT</sequence>
<keyword evidence="6 11" id="KW-0418">Kinase</keyword>
<evidence type="ECO:0000256" key="1">
    <source>
        <dbReference type="ARBA" id="ARBA00000085"/>
    </source>
</evidence>
<feature type="transmembrane region" description="Helical" evidence="9">
    <location>
        <begin position="57"/>
        <end position="74"/>
    </location>
</feature>
<dbReference type="EC" id="2.7.13.3" evidence="2"/>
<protein>
    <recommendedName>
        <fullName evidence="2">histidine kinase</fullName>
        <ecNumber evidence="2">2.7.13.3</ecNumber>
    </recommendedName>
</protein>
<dbReference type="InterPro" id="IPR050482">
    <property type="entry name" value="Sensor_HK_TwoCompSys"/>
</dbReference>
<dbReference type="EMBL" id="JBHTIS010003468">
    <property type="protein sequence ID" value="MFD1051284.1"/>
    <property type="molecule type" value="Genomic_DNA"/>
</dbReference>
<dbReference type="PANTHER" id="PTHR24421">
    <property type="entry name" value="NITRATE/NITRITE SENSOR PROTEIN NARX-RELATED"/>
    <property type="match status" value="1"/>
</dbReference>
<evidence type="ECO:0000313" key="12">
    <source>
        <dbReference type="Proteomes" id="UP001597045"/>
    </source>
</evidence>
<keyword evidence="9" id="KW-0812">Transmembrane</keyword>
<dbReference type="GO" id="GO:0016301">
    <property type="term" value="F:kinase activity"/>
    <property type="evidence" value="ECO:0007669"/>
    <property type="project" value="UniProtKB-KW"/>
</dbReference>
<evidence type="ECO:0000256" key="5">
    <source>
        <dbReference type="ARBA" id="ARBA00022741"/>
    </source>
</evidence>
<feature type="non-terminal residue" evidence="11">
    <location>
        <position position="158"/>
    </location>
</feature>
<keyword evidence="9" id="KW-1133">Transmembrane helix</keyword>
<evidence type="ECO:0000256" key="3">
    <source>
        <dbReference type="ARBA" id="ARBA00022553"/>
    </source>
</evidence>
<dbReference type="Pfam" id="PF07730">
    <property type="entry name" value="HisKA_3"/>
    <property type="match status" value="1"/>
</dbReference>
<keyword evidence="8" id="KW-0902">Two-component regulatory system</keyword>
<evidence type="ECO:0000259" key="10">
    <source>
        <dbReference type="Pfam" id="PF07730"/>
    </source>
</evidence>
<proteinExistence type="predicted"/>
<evidence type="ECO:0000256" key="4">
    <source>
        <dbReference type="ARBA" id="ARBA00022679"/>
    </source>
</evidence>
<accession>A0ABW3MNX6</accession>
<feature type="domain" description="Signal transduction histidine kinase subgroup 3 dimerisation and phosphoacceptor" evidence="10">
    <location>
        <begin position="90"/>
        <end position="142"/>
    </location>
</feature>
<gene>
    <name evidence="11" type="ORF">ACFQ1S_39965</name>
</gene>
<evidence type="ECO:0000256" key="2">
    <source>
        <dbReference type="ARBA" id="ARBA00012438"/>
    </source>
</evidence>
<organism evidence="11 12">
    <name type="scientific">Kibdelosporangium lantanae</name>
    <dbReference type="NCBI Taxonomy" id="1497396"/>
    <lineage>
        <taxon>Bacteria</taxon>
        <taxon>Bacillati</taxon>
        <taxon>Actinomycetota</taxon>
        <taxon>Actinomycetes</taxon>
        <taxon>Pseudonocardiales</taxon>
        <taxon>Pseudonocardiaceae</taxon>
        <taxon>Kibdelosporangium</taxon>
    </lineage>
</organism>
<reference evidence="12" key="1">
    <citation type="journal article" date="2019" name="Int. J. Syst. Evol. Microbiol.">
        <title>The Global Catalogue of Microorganisms (GCM) 10K type strain sequencing project: providing services to taxonomists for standard genome sequencing and annotation.</title>
        <authorList>
            <consortium name="The Broad Institute Genomics Platform"/>
            <consortium name="The Broad Institute Genome Sequencing Center for Infectious Disease"/>
            <person name="Wu L."/>
            <person name="Ma J."/>
        </authorList>
    </citation>
    <scope>NUCLEOTIDE SEQUENCE [LARGE SCALE GENOMIC DNA]</scope>
    <source>
        <strain evidence="12">JCM 31486</strain>
    </source>
</reference>
<keyword evidence="3" id="KW-0597">Phosphoprotein</keyword>
<comment type="catalytic activity">
    <reaction evidence="1">
        <text>ATP + protein L-histidine = ADP + protein N-phospho-L-histidine.</text>
        <dbReference type="EC" id="2.7.13.3"/>
    </reaction>
</comment>
<keyword evidence="4" id="KW-0808">Transferase</keyword>
<evidence type="ECO:0000256" key="9">
    <source>
        <dbReference type="SAM" id="Phobius"/>
    </source>
</evidence>
<feature type="transmembrane region" description="Helical" evidence="9">
    <location>
        <begin position="6"/>
        <end position="26"/>
    </location>
</feature>
<dbReference type="Proteomes" id="UP001597045">
    <property type="component" value="Unassembled WGS sequence"/>
</dbReference>
<evidence type="ECO:0000256" key="8">
    <source>
        <dbReference type="ARBA" id="ARBA00023012"/>
    </source>
</evidence>
<dbReference type="Gene3D" id="1.20.5.1930">
    <property type="match status" value="1"/>
</dbReference>
<evidence type="ECO:0000256" key="6">
    <source>
        <dbReference type="ARBA" id="ARBA00022777"/>
    </source>
</evidence>
<keyword evidence="7" id="KW-0067">ATP-binding</keyword>
<keyword evidence="5" id="KW-0547">Nucleotide-binding</keyword>
<name>A0ABW3MNX6_9PSEU</name>
<keyword evidence="12" id="KW-1185">Reference proteome</keyword>
<dbReference type="InterPro" id="IPR011712">
    <property type="entry name" value="Sig_transdc_His_kin_sub3_dim/P"/>
</dbReference>
<comment type="caution">
    <text evidence="11">The sequence shown here is derived from an EMBL/GenBank/DDBJ whole genome shotgun (WGS) entry which is preliminary data.</text>
</comment>